<feature type="compositionally biased region" description="Polar residues" evidence="1">
    <location>
        <begin position="95"/>
        <end position="128"/>
    </location>
</feature>
<dbReference type="Proteomes" id="UP000827092">
    <property type="component" value="Unassembled WGS sequence"/>
</dbReference>
<comment type="caution">
    <text evidence="2">The sequence shown here is derived from an EMBL/GenBank/DDBJ whole genome shotgun (WGS) entry which is preliminary data.</text>
</comment>
<name>A0AAV6UET1_9ARAC</name>
<evidence type="ECO:0000313" key="2">
    <source>
        <dbReference type="EMBL" id="KAG8182702.1"/>
    </source>
</evidence>
<evidence type="ECO:0000313" key="3">
    <source>
        <dbReference type="Proteomes" id="UP000827092"/>
    </source>
</evidence>
<dbReference type="AlphaFoldDB" id="A0AAV6UET1"/>
<dbReference type="EMBL" id="JAFNEN010000452">
    <property type="protein sequence ID" value="KAG8182702.1"/>
    <property type="molecule type" value="Genomic_DNA"/>
</dbReference>
<feature type="region of interest" description="Disordered" evidence="1">
    <location>
        <begin position="62"/>
        <end position="137"/>
    </location>
</feature>
<sequence length="137" mass="15115">MDVGFSSNTVVWFRGVTCGDMGHKSHVTSGPMDLTTCSYLDLRLTLFAITLDNNYPHLFGTSERIILTKPQSKKQKSNKTLPKAQEAPYNESTHHPQLTKTTAGRTSQRPANEKTPNSNNSRCPASTNKVRDPVPVA</sequence>
<proteinExistence type="predicted"/>
<accession>A0AAV6UET1</accession>
<keyword evidence="3" id="KW-1185">Reference proteome</keyword>
<gene>
    <name evidence="2" type="ORF">JTE90_017680</name>
</gene>
<evidence type="ECO:0000256" key="1">
    <source>
        <dbReference type="SAM" id="MobiDB-lite"/>
    </source>
</evidence>
<reference evidence="2 3" key="1">
    <citation type="journal article" date="2022" name="Nat. Ecol. Evol.">
        <title>A masculinizing supergene underlies an exaggerated male reproductive morph in a spider.</title>
        <authorList>
            <person name="Hendrickx F."/>
            <person name="De Corte Z."/>
            <person name="Sonet G."/>
            <person name="Van Belleghem S.M."/>
            <person name="Kostlbacher S."/>
            <person name="Vangestel C."/>
        </authorList>
    </citation>
    <scope>NUCLEOTIDE SEQUENCE [LARGE SCALE GENOMIC DNA]</scope>
    <source>
        <strain evidence="2">W744_W776</strain>
    </source>
</reference>
<protein>
    <submittedName>
        <fullName evidence="2">Uncharacterized protein</fullName>
    </submittedName>
</protein>
<organism evidence="2 3">
    <name type="scientific">Oedothorax gibbosus</name>
    <dbReference type="NCBI Taxonomy" id="931172"/>
    <lineage>
        <taxon>Eukaryota</taxon>
        <taxon>Metazoa</taxon>
        <taxon>Ecdysozoa</taxon>
        <taxon>Arthropoda</taxon>
        <taxon>Chelicerata</taxon>
        <taxon>Arachnida</taxon>
        <taxon>Araneae</taxon>
        <taxon>Araneomorphae</taxon>
        <taxon>Entelegynae</taxon>
        <taxon>Araneoidea</taxon>
        <taxon>Linyphiidae</taxon>
        <taxon>Erigoninae</taxon>
        <taxon>Oedothorax</taxon>
    </lineage>
</organism>